<accession>A0A6S6SMX1</accession>
<protein>
    <recommendedName>
        <fullName evidence="3">Secreted protein</fullName>
    </recommendedName>
</protein>
<gene>
    <name evidence="2" type="ORF">HELGO_WM17099</name>
</gene>
<feature type="signal peptide" evidence="1">
    <location>
        <begin position="1"/>
        <end position="25"/>
    </location>
</feature>
<evidence type="ECO:0008006" key="3">
    <source>
        <dbReference type="Google" id="ProtNLM"/>
    </source>
</evidence>
<name>A0A6S6SMX1_9BACT</name>
<reference evidence="2" key="1">
    <citation type="submission" date="2020-01" db="EMBL/GenBank/DDBJ databases">
        <authorList>
            <person name="Meier V. D."/>
            <person name="Meier V D."/>
        </authorList>
    </citation>
    <scope>NUCLEOTIDE SEQUENCE</scope>
    <source>
        <strain evidence="2">HLG_WM_MAG_06</strain>
    </source>
</reference>
<dbReference type="AlphaFoldDB" id="A0A6S6SMX1"/>
<organism evidence="2">
    <name type="scientific">uncultured Sulfurovum sp</name>
    <dbReference type="NCBI Taxonomy" id="269237"/>
    <lineage>
        <taxon>Bacteria</taxon>
        <taxon>Pseudomonadati</taxon>
        <taxon>Campylobacterota</taxon>
        <taxon>Epsilonproteobacteria</taxon>
        <taxon>Campylobacterales</taxon>
        <taxon>Sulfurovaceae</taxon>
        <taxon>Sulfurovum</taxon>
        <taxon>environmental samples</taxon>
    </lineage>
</organism>
<feature type="chain" id="PRO_5028431823" description="Secreted protein" evidence="1">
    <location>
        <begin position="26"/>
        <end position="125"/>
    </location>
</feature>
<proteinExistence type="predicted"/>
<evidence type="ECO:0000313" key="2">
    <source>
        <dbReference type="EMBL" id="CAA6808630.1"/>
    </source>
</evidence>
<keyword evidence="1" id="KW-0732">Signal</keyword>
<sequence length="125" mass="13558">MKSITTKNILLTVLLLLGLTSYSFAAADLPVTTQVSDKVDGKIEIHEEIKIEAQSATPSSNPKLKEGKACLDENLEEAKGKTFTEIPMAETMPCDTVDCSDLGAAQLHKDNYVKLKNAKTISCDK</sequence>
<dbReference type="EMBL" id="CACVAP010000055">
    <property type="protein sequence ID" value="CAA6808630.1"/>
    <property type="molecule type" value="Genomic_DNA"/>
</dbReference>
<evidence type="ECO:0000256" key="1">
    <source>
        <dbReference type="SAM" id="SignalP"/>
    </source>
</evidence>